<feature type="region of interest" description="Disordered" evidence="2">
    <location>
        <begin position="145"/>
        <end position="197"/>
    </location>
</feature>
<name>A0ABR4Q655_9CEST</name>
<protein>
    <submittedName>
        <fullName evidence="3">Uncharacterized protein</fullName>
    </submittedName>
</protein>
<keyword evidence="4" id="KW-1185">Reference proteome</keyword>
<dbReference type="EMBL" id="JAKROA010000010">
    <property type="protein sequence ID" value="KAL5105009.1"/>
    <property type="molecule type" value="Genomic_DNA"/>
</dbReference>
<evidence type="ECO:0000256" key="2">
    <source>
        <dbReference type="SAM" id="MobiDB-lite"/>
    </source>
</evidence>
<feature type="compositionally biased region" description="Polar residues" evidence="2">
    <location>
        <begin position="149"/>
        <end position="170"/>
    </location>
</feature>
<sequence>MCERKSRSPSRRLFQDFSNTNNRLEETIDEIIDRITDLKCSTFRETYQFDLKTMQPCNSESDLRMKSTIGGQLRQCWSWEAVNARLLPRFYRPVIVQSRRFEKTTVQVSMLPPEKPPKPPREPRVSPPVKFFFRTVRRAKSVDAVGRKTFNSDPASPNSSAVLRGQTTLDSVAIPSLKTTDPFERPTTERDASKATA</sequence>
<comment type="caution">
    <text evidence="3">The sequence shown here is derived from an EMBL/GenBank/DDBJ whole genome shotgun (WGS) entry which is preliminary data.</text>
</comment>
<proteinExistence type="predicted"/>
<gene>
    <name evidence="3" type="ORF">TcWFU_008626</name>
</gene>
<dbReference type="Proteomes" id="UP001651158">
    <property type="component" value="Unassembled WGS sequence"/>
</dbReference>
<organism evidence="3 4">
    <name type="scientific">Taenia crassiceps</name>
    <dbReference type="NCBI Taxonomy" id="6207"/>
    <lineage>
        <taxon>Eukaryota</taxon>
        <taxon>Metazoa</taxon>
        <taxon>Spiralia</taxon>
        <taxon>Lophotrochozoa</taxon>
        <taxon>Platyhelminthes</taxon>
        <taxon>Cestoda</taxon>
        <taxon>Eucestoda</taxon>
        <taxon>Cyclophyllidea</taxon>
        <taxon>Taeniidae</taxon>
        <taxon>Taenia</taxon>
    </lineage>
</organism>
<accession>A0ABR4Q655</accession>
<feature type="coiled-coil region" evidence="1">
    <location>
        <begin position="14"/>
        <end position="41"/>
    </location>
</feature>
<reference evidence="3 4" key="1">
    <citation type="journal article" date="2022" name="Front. Cell. Infect. Microbiol.">
        <title>The Genomes of Two Strains of Taenia crassiceps the Animal Model for the Study of Human Cysticercosis.</title>
        <authorList>
            <person name="Bobes R.J."/>
            <person name="Estrada K."/>
            <person name="Rios-Valencia D.G."/>
            <person name="Calderon-Gallegos A."/>
            <person name="de la Torre P."/>
            <person name="Carrero J.C."/>
            <person name="Sanchez-Flores A."/>
            <person name="Laclette J.P."/>
        </authorList>
    </citation>
    <scope>NUCLEOTIDE SEQUENCE [LARGE SCALE GENOMIC DNA]</scope>
    <source>
        <strain evidence="3">WFUcys</strain>
    </source>
</reference>
<evidence type="ECO:0000256" key="1">
    <source>
        <dbReference type="SAM" id="Coils"/>
    </source>
</evidence>
<feature type="compositionally biased region" description="Basic and acidic residues" evidence="2">
    <location>
        <begin position="181"/>
        <end position="197"/>
    </location>
</feature>
<evidence type="ECO:0000313" key="3">
    <source>
        <dbReference type="EMBL" id="KAL5105009.1"/>
    </source>
</evidence>
<evidence type="ECO:0000313" key="4">
    <source>
        <dbReference type="Proteomes" id="UP001651158"/>
    </source>
</evidence>
<keyword evidence="1" id="KW-0175">Coiled coil</keyword>